<dbReference type="EMBL" id="AP035881">
    <property type="protein sequence ID" value="BFP49411.1"/>
    <property type="molecule type" value="Genomic_DNA"/>
</dbReference>
<gene>
    <name evidence="1" type="ORF">KCMC57_57790</name>
</gene>
<proteinExistence type="predicted"/>
<protein>
    <submittedName>
        <fullName evidence="1">Uncharacterized protein</fullName>
    </submittedName>
</protein>
<reference evidence="1" key="1">
    <citation type="submission" date="2024-07" db="EMBL/GenBank/DDBJ databases">
        <title>Complete genome sequences of cellulolytic bacteria, Kitasatospora sp. CMC57 and Streptomyces sp. CMC78, isolated from Japanese agricultural soil.</title>
        <authorList>
            <person name="Hashimoto T."/>
            <person name="Ito M."/>
            <person name="Iwamoto M."/>
            <person name="Fukahori D."/>
            <person name="Shoda T."/>
            <person name="Sakoda M."/>
            <person name="Morohoshi T."/>
            <person name="Mitsuboshi M."/>
            <person name="Nishizawa T."/>
        </authorList>
    </citation>
    <scope>NUCLEOTIDE SEQUENCE</scope>
    <source>
        <strain evidence="1">CMC57</strain>
    </source>
</reference>
<organism evidence="1">
    <name type="scientific">Kitasatospora sp. CMC57</name>
    <dbReference type="NCBI Taxonomy" id="3231513"/>
    <lineage>
        <taxon>Bacteria</taxon>
        <taxon>Bacillati</taxon>
        <taxon>Actinomycetota</taxon>
        <taxon>Actinomycetes</taxon>
        <taxon>Kitasatosporales</taxon>
        <taxon>Streptomycetaceae</taxon>
        <taxon>Kitasatospora</taxon>
    </lineage>
</organism>
<dbReference type="AlphaFoldDB" id="A0AB33K3P7"/>
<name>A0AB33K3P7_9ACTN</name>
<evidence type="ECO:0000313" key="1">
    <source>
        <dbReference type="EMBL" id="BFP49411.1"/>
    </source>
</evidence>
<accession>A0AB33K3P7</accession>
<sequence length="66" mass="6484">MDLSRRVTVSPLLAVLAAAVVGSGLLLTLSAPRAAPAVGEGLRVALDQGQGQVGSREAVQSSGTAS</sequence>